<dbReference type="GO" id="GO:0005975">
    <property type="term" value="P:carbohydrate metabolic process"/>
    <property type="evidence" value="ECO:0007669"/>
    <property type="project" value="InterPro"/>
</dbReference>
<dbReference type="STRING" id="476652.DEAC_c08390"/>
<protein>
    <recommendedName>
        <fullName evidence="4">Polysaccharide deacetylase</fullName>
    </recommendedName>
</protein>
<dbReference type="AlphaFoldDB" id="A0A0J1FTX5"/>
<name>A0A0J1FTX5_9FIRM</name>
<evidence type="ECO:0008006" key="4">
    <source>
        <dbReference type="Google" id="ProtNLM"/>
    </source>
</evidence>
<comment type="caution">
    <text evidence="2">The sequence shown here is derived from an EMBL/GenBank/DDBJ whole genome shotgun (WGS) entry which is preliminary data.</text>
</comment>
<dbReference type="Proteomes" id="UP000036356">
    <property type="component" value="Unassembled WGS sequence"/>
</dbReference>
<dbReference type="SUPFAM" id="SSF88713">
    <property type="entry name" value="Glycoside hydrolase/deacetylase"/>
    <property type="match status" value="1"/>
</dbReference>
<accession>A0A0J1FTX5</accession>
<reference evidence="2 3" key="1">
    <citation type="submission" date="2015-06" db="EMBL/GenBank/DDBJ databases">
        <title>Draft genome of the moderately acidophilic sulfate reducer Candidatus Desulfosporosinus acididurans strain M1.</title>
        <authorList>
            <person name="Poehlein A."/>
            <person name="Petzsch P."/>
            <person name="Johnson B.D."/>
            <person name="Schloemann M."/>
            <person name="Daniel R."/>
            <person name="Muehling M."/>
        </authorList>
    </citation>
    <scope>NUCLEOTIDE SEQUENCE [LARGE SCALE GENOMIC DNA]</scope>
    <source>
        <strain evidence="2 3">M1</strain>
    </source>
</reference>
<dbReference type="Gene3D" id="3.20.20.370">
    <property type="entry name" value="Glycoside hydrolase/deacetylase"/>
    <property type="match status" value="1"/>
</dbReference>
<sequence>MSSRNELGKIGIFVAEELERVYQELTALMGIPAPVWLKAREGQGEPKAESVTGIETETEAEAETETGTETKTFLACDVVIVDGISLEDLKAAETTPSAGTSPLIVVCGPVQGKNPGLRLETLPFNLGQEGTRLLMEGRDYREAGVEEPSLDLMLEELRSVLRREVKNYLELPPKPWGNAYIMTLTHDLDILSLREMPIARTFLGYFYRSSLVNWKRWRSGKVTTSEFLQTLWEMVRTLAAKFGMGQDVWQRALPLLLHLEKRLSVRSSLYFMPFPGKPGLLPQALQDGKNQGEAEVNAPANRASFYDAAKHRRTITRLEEEGWEAGVHGIDSWHSAPAARAEYKRISQLTGQKELGVRMHWLYFETPASFQAMEEGGFLYDATFGYNEVVGFRAGTLQPYHPLNCQTLWELPLHIQDGALLAEEHLDLTREDAFKQAKPVLAWAKRFGGAVSLLWHNQSFTAPRFWGEVYEQLIAEGKQDGAWIAIPRQVLKWFGLRREAEVTLTKEGAKWQVFCTQPGGEANDGPTDTPLPPLRVRLYLDPGRIKECSVAYEAGEGYIDIPAQPLVTLEVEGDEPR</sequence>
<proteinExistence type="predicted"/>
<evidence type="ECO:0000313" key="3">
    <source>
        <dbReference type="Proteomes" id="UP000036356"/>
    </source>
</evidence>
<keyword evidence="3" id="KW-1185">Reference proteome</keyword>
<feature type="compositionally biased region" description="Acidic residues" evidence="1">
    <location>
        <begin position="56"/>
        <end position="66"/>
    </location>
</feature>
<evidence type="ECO:0000313" key="2">
    <source>
        <dbReference type="EMBL" id="KLU66905.1"/>
    </source>
</evidence>
<dbReference type="EMBL" id="LDZY01000003">
    <property type="protein sequence ID" value="KLU66905.1"/>
    <property type="molecule type" value="Genomic_DNA"/>
</dbReference>
<dbReference type="InterPro" id="IPR011330">
    <property type="entry name" value="Glyco_hydro/deAcase_b/a-brl"/>
</dbReference>
<evidence type="ECO:0000256" key="1">
    <source>
        <dbReference type="SAM" id="MobiDB-lite"/>
    </source>
</evidence>
<dbReference type="RefSeq" id="WP_047808773.1">
    <property type="nucleotide sequence ID" value="NZ_LDZY01000003.1"/>
</dbReference>
<feature type="region of interest" description="Disordered" evidence="1">
    <location>
        <begin position="44"/>
        <end position="67"/>
    </location>
</feature>
<organism evidence="2 3">
    <name type="scientific">Desulfosporosinus acididurans</name>
    <dbReference type="NCBI Taxonomy" id="476652"/>
    <lineage>
        <taxon>Bacteria</taxon>
        <taxon>Bacillati</taxon>
        <taxon>Bacillota</taxon>
        <taxon>Clostridia</taxon>
        <taxon>Eubacteriales</taxon>
        <taxon>Desulfitobacteriaceae</taxon>
        <taxon>Desulfosporosinus</taxon>
    </lineage>
</organism>
<gene>
    <name evidence="2" type="ORF">DEAC_c08390</name>
</gene>
<dbReference type="PATRIC" id="fig|476652.3.peg.860"/>